<keyword evidence="2" id="KW-1185">Reference proteome</keyword>
<sequence>MYDDGGSLLRDYTDRNRSVAAAFPGFVADAIQGYEDVHSDDAFSSVYEVILQKLPQGAGIAYHQFIAEETAMLWRQFKAYAWDGSKPEAANTVQLKLLYGFVTDYTIRASTELRNLSQLPCGVPSAVHGETDRFELACFVFHCLQQHLFTLLFALQNYLTLRFREGKPDWMKPVPELYQQLTGRPFRKDILFKDKNAVCTFSGCTHEYVLLSEIVAPFFTPTAKPSQKQDYFRKMKIPVIARSRETIYVRQCDLRRLEQNLLLLRQ</sequence>
<evidence type="ECO:0000313" key="2">
    <source>
        <dbReference type="Proteomes" id="UP000254808"/>
    </source>
</evidence>
<reference evidence="1 2" key="1">
    <citation type="submission" date="2018-03" db="EMBL/GenBank/DDBJ databases">
        <title>Phenotypic and genomic properties of Cyclonatronum proteinivorum gen. nov., sp. nov., a haloalkaliphilic bacteroidete from soda lakes possessing Na+-translocating rhodopsin.</title>
        <authorList>
            <person name="Toshchakov S.V."/>
            <person name="Korzhenkov A."/>
            <person name="Samarov N.I."/>
            <person name="Kublanov I.V."/>
            <person name="Muntyan M.S."/>
            <person name="Sorokin D.Y."/>
        </authorList>
    </citation>
    <scope>NUCLEOTIDE SEQUENCE [LARGE SCALE GENOMIC DNA]</scope>
    <source>
        <strain evidence="1 2">Omega</strain>
    </source>
</reference>
<proteinExistence type="predicted"/>
<dbReference type="Proteomes" id="UP000254808">
    <property type="component" value="Chromosome"/>
</dbReference>
<name>A0A345UML1_9BACT</name>
<accession>A0A345UML1</accession>
<dbReference type="EMBL" id="CP027806">
    <property type="protein sequence ID" value="AXJ01713.1"/>
    <property type="molecule type" value="Genomic_DNA"/>
</dbReference>
<dbReference type="KEGG" id="cprv:CYPRO_2471"/>
<gene>
    <name evidence="1" type="ORF">CYPRO_2471</name>
</gene>
<protein>
    <submittedName>
        <fullName evidence="1">Uncharacterized protein</fullName>
    </submittedName>
</protein>
<evidence type="ECO:0000313" key="1">
    <source>
        <dbReference type="EMBL" id="AXJ01713.1"/>
    </source>
</evidence>
<organism evidence="1 2">
    <name type="scientific">Cyclonatronum proteinivorum</name>
    <dbReference type="NCBI Taxonomy" id="1457365"/>
    <lineage>
        <taxon>Bacteria</taxon>
        <taxon>Pseudomonadati</taxon>
        <taxon>Balneolota</taxon>
        <taxon>Balneolia</taxon>
        <taxon>Balneolales</taxon>
        <taxon>Cyclonatronaceae</taxon>
        <taxon>Cyclonatronum</taxon>
    </lineage>
</organism>
<dbReference type="AlphaFoldDB" id="A0A345UML1"/>